<comment type="caution">
    <text evidence="2">The sequence shown here is derived from an EMBL/GenBank/DDBJ whole genome shotgun (WGS) entry which is preliminary data.</text>
</comment>
<feature type="domain" description="DZANK-type" evidence="1">
    <location>
        <begin position="93"/>
        <end position="136"/>
    </location>
</feature>
<gene>
    <name evidence="2" type="ORF">H9787_05690</name>
</gene>
<proteinExistence type="predicted"/>
<organism evidence="2 3">
    <name type="scientific">Candidatus Oscillibacter excrementigallinarum</name>
    <dbReference type="NCBI Taxonomy" id="2838716"/>
    <lineage>
        <taxon>Bacteria</taxon>
        <taxon>Bacillati</taxon>
        <taxon>Bacillota</taxon>
        <taxon>Clostridia</taxon>
        <taxon>Eubacteriales</taxon>
        <taxon>Oscillospiraceae</taxon>
        <taxon>Oscillibacter</taxon>
    </lineage>
</organism>
<dbReference type="Pfam" id="PF12773">
    <property type="entry name" value="DZR"/>
    <property type="match status" value="1"/>
</dbReference>
<reference evidence="2" key="1">
    <citation type="journal article" date="2021" name="PeerJ">
        <title>Extensive microbial diversity within the chicken gut microbiome revealed by metagenomics and culture.</title>
        <authorList>
            <person name="Gilroy R."/>
            <person name="Ravi A."/>
            <person name="Getino M."/>
            <person name="Pursley I."/>
            <person name="Horton D.L."/>
            <person name="Alikhan N.F."/>
            <person name="Baker D."/>
            <person name="Gharbi K."/>
            <person name="Hall N."/>
            <person name="Watson M."/>
            <person name="Adriaenssens E.M."/>
            <person name="Foster-Nyarko E."/>
            <person name="Jarju S."/>
            <person name="Secka A."/>
            <person name="Antonio M."/>
            <person name="Oren A."/>
            <person name="Chaudhuri R.R."/>
            <person name="La Ragione R."/>
            <person name="Hildebrand F."/>
            <person name="Pallen M.J."/>
        </authorList>
    </citation>
    <scope>NUCLEOTIDE SEQUENCE</scope>
    <source>
        <strain evidence="2">ChiBcec18-1249</strain>
    </source>
</reference>
<reference evidence="2" key="2">
    <citation type="submission" date="2021-04" db="EMBL/GenBank/DDBJ databases">
        <authorList>
            <person name="Gilroy R."/>
        </authorList>
    </citation>
    <scope>NUCLEOTIDE SEQUENCE</scope>
    <source>
        <strain evidence="2">ChiBcec18-1249</strain>
    </source>
</reference>
<evidence type="ECO:0000313" key="3">
    <source>
        <dbReference type="Proteomes" id="UP000823824"/>
    </source>
</evidence>
<dbReference type="EMBL" id="DWZJ01000048">
    <property type="protein sequence ID" value="HJB13186.1"/>
    <property type="molecule type" value="Genomic_DNA"/>
</dbReference>
<dbReference type="InterPro" id="IPR025874">
    <property type="entry name" value="DZR"/>
</dbReference>
<accession>A0A9D2LJ01</accession>
<dbReference type="Proteomes" id="UP000823824">
    <property type="component" value="Unassembled WGS sequence"/>
</dbReference>
<dbReference type="AlphaFoldDB" id="A0A9D2LJ01"/>
<protein>
    <submittedName>
        <fullName evidence="2">Zinc ribbon domain-containing protein</fullName>
    </submittedName>
</protein>
<evidence type="ECO:0000259" key="1">
    <source>
        <dbReference type="Pfam" id="PF12773"/>
    </source>
</evidence>
<name>A0A9D2LJ01_9FIRM</name>
<evidence type="ECO:0000313" key="2">
    <source>
        <dbReference type="EMBL" id="HJB13186.1"/>
    </source>
</evidence>
<sequence>MDAVSESSGNKQLACLRCGTPMVFLKREDIQLGKTTYFGGDWGNLFAGSLPVTMYVCPDCGHLELFTSERPPEPGPSGPVPFYVPGTGPEIKCPQCGRLHPSDDDFCPLCGLPRPEPCPHCGTSFPATEEVCPCCGRSRDEE</sequence>